<dbReference type="GO" id="GO:0006887">
    <property type="term" value="P:exocytosis"/>
    <property type="evidence" value="ECO:0007669"/>
    <property type="project" value="UniProtKB-KW"/>
</dbReference>
<keyword evidence="6" id="KW-0800">Toxin</keyword>
<evidence type="ECO:0000256" key="9">
    <source>
        <dbReference type="ARBA" id="ARBA00023298"/>
    </source>
</evidence>
<keyword evidence="9" id="KW-0472">Membrane</keyword>
<evidence type="ECO:0000256" key="6">
    <source>
        <dbReference type="ARBA" id="ARBA00022656"/>
    </source>
</evidence>
<protein>
    <recommendedName>
        <fullName evidence="13">Ankyrin repeat protein</fullName>
    </recommendedName>
</protein>
<dbReference type="Pfam" id="PF12796">
    <property type="entry name" value="Ank_2"/>
    <property type="match status" value="1"/>
</dbReference>
<keyword evidence="7" id="KW-0528">Neurotoxin</keyword>
<evidence type="ECO:0000256" key="10">
    <source>
        <dbReference type="PROSITE-ProRule" id="PRU00023"/>
    </source>
</evidence>
<dbReference type="PROSITE" id="PS50088">
    <property type="entry name" value="ANK_REPEAT"/>
    <property type="match status" value="1"/>
</dbReference>
<dbReference type="GO" id="GO:0044231">
    <property type="term" value="C:host cell presynaptic membrane"/>
    <property type="evidence" value="ECO:0007669"/>
    <property type="project" value="UniProtKB-KW"/>
</dbReference>
<evidence type="ECO:0000313" key="12">
    <source>
        <dbReference type="Proteomes" id="UP000886998"/>
    </source>
</evidence>
<dbReference type="Proteomes" id="UP000886998">
    <property type="component" value="Unassembled WGS sequence"/>
</dbReference>
<dbReference type="GO" id="GO:0090729">
    <property type="term" value="F:toxin activity"/>
    <property type="evidence" value="ECO:0007669"/>
    <property type="project" value="UniProtKB-KW"/>
</dbReference>
<feature type="repeat" description="ANK" evidence="10">
    <location>
        <begin position="94"/>
        <end position="126"/>
    </location>
</feature>
<evidence type="ECO:0000256" key="8">
    <source>
        <dbReference type="ARBA" id="ARBA00023028"/>
    </source>
</evidence>
<sequence length="342" mass="38953">MQGPPDNLVSNLEYFPLPDSEPRLTRDTHHEDKDMLFLWCLAKIKGVKFESCFKNITSEGRPAYVAIINYNYLNEPALYILRDEDTSHVGVSYKKKTALHHAAVSCKPEFILKLVEHNADPTLTDDDGRTPLHYILDYCDVRVIETLKLKLETDEHSNDDEPFCDVPLNVMKLVDELHNNSISIHNIIASAKILIKCSMLWDAVIYKNWCKMQKVKLLPEVLNYLKSCISEVQSMKAKKIENNLQLYTLVTGKCNSYDCSPFSARVIIRHMVNVSNERVSYHADVAKKIDRLSMENHLVECMIYAGSECGKKKIFLNPECISSLCKNLANADLLSLIIAVSI</sequence>
<dbReference type="SMART" id="SM00248">
    <property type="entry name" value="ANK"/>
    <property type="match status" value="2"/>
</dbReference>
<evidence type="ECO:0008006" key="13">
    <source>
        <dbReference type="Google" id="ProtNLM"/>
    </source>
</evidence>
<keyword evidence="12" id="KW-1185">Reference proteome</keyword>
<evidence type="ECO:0000256" key="4">
    <source>
        <dbReference type="ARBA" id="ARBA00022525"/>
    </source>
</evidence>
<keyword evidence="9" id="KW-1053">Target membrane</keyword>
<dbReference type="EMBL" id="BMAV01015069">
    <property type="protein sequence ID" value="GFY64087.1"/>
    <property type="molecule type" value="Genomic_DNA"/>
</dbReference>
<dbReference type="SUPFAM" id="SSF48403">
    <property type="entry name" value="Ankyrin repeat"/>
    <property type="match status" value="1"/>
</dbReference>
<evidence type="ECO:0000256" key="5">
    <source>
        <dbReference type="ARBA" id="ARBA00022537"/>
    </source>
</evidence>
<comment type="caution">
    <text evidence="11">The sequence shown here is derived from an EMBL/GenBank/DDBJ whole genome shotgun (WGS) entry which is preliminary data.</text>
</comment>
<comment type="subcellular location">
    <subcellularLocation>
        <location evidence="2">Secreted</location>
    </subcellularLocation>
    <subcellularLocation>
        <location evidence="1">Target cell membrane</location>
    </subcellularLocation>
</comment>
<reference evidence="11" key="1">
    <citation type="submission" date="2020-08" db="EMBL/GenBank/DDBJ databases">
        <title>Multicomponent nature underlies the extraordinary mechanical properties of spider dragline silk.</title>
        <authorList>
            <person name="Kono N."/>
            <person name="Nakamura H."/>
            <person name="Mori M."/>
            <person name="Yoshida Y."/>
            <person name="Ohtoshi R."/>
            <person name="Malay A.D."/>
            <person name="Moran D.A.P."/>
            <person name="Tomita M."/>
            <person name="Numata K."/>
            <person name="Arakawa K."/>
        </authorList>
    </citation>
    <scope>NUCLEOTIDE SEQUENCE</scope>
</reference>
<keyword evidence="4" id="KW-0964">Secreted</keyword>
<evidence type="ECO:0000313" key="11">
    <source>
        <dbReference type="EMBL" id="GFY64087.1"/>
    </source>
</evidence>
<keyword evidence="8" id="KW-0638">Presynaptic neurotoxin</keyword>
<dbReference type="GO" id="GO:0005576">
    <property type="term" value="C:extracellular region"/>
    <property type="evidence" value="ECO:0007669"/>
    <property type="project" value="UniProtKB-SubCell"/>
</dbReference>
<keyword evidence="5" id="KW-1052">Target cell membrane</keyword>
<dbReference type="AlphaFoldDB" id="A0A8X7CGP4"/>
<dbReference type="GO" id="GO:0044218">
    <property type="term" value="C:other organism cell membrane"/>
    <property type="evidence" value="ECO:0007669"/>
    <property type="project" value="UniProtKB-KW"/>
</dbReference>
<dbReference type="InterPro" id="IPR036770">
    <property type="entry name" value="Ankyrin_rpt-contain_sf"/>
</dbReference>
<evidence type="ECO:0000256" key="7">
    <source>
        <dbReference type="ARBA" id="ARBA00022699"/>
    </source>
</evidence>
<evidence type="ECO:0000256" key="2">
    <source>
        <dbReference type="ARBA" id="ARBA00004613"/>
    </source>
</evidence>
<accession>A0A8X7CGP4</accession>
<proteinExistence type="predicted"/>
<dbReference type="Gene3D" id="1.25.40.20">
    <property type="entry name" value="Ankyrin repeat-containing domain"/>
    <property type="match status" value="1"/>
</dbReference>
<keyword evidence="3" id="KW-0268">Exocytosis</keyword>
<dbReference type="InterPro" id="IPR002110">
    <property type="entry name" value="Ankyrin_rpt"/>
</dbReference>
<gene>
    <name evidence="11" type="ORF">TNIN_383751</name>
</gene>
<organism evidence="11 12">
    <name type="scientific">Trichonephila inaurata madagascariensis</name>
    <dbReference type="NCBI Taxonomy" id="2747483"/>
    <lineage>
        <taxon>Eukaryota</taxon>
        <taxon>Metazoa</taxon>
        <taxon>Ecdysozoa</taxon>
        <taxon>Arthropoda</taxon>
        <taxon>Chelicerata</taxon>
        <taxon>Arachnida</taxon>
        <taxon>Araneae</taxon>
        <taxon>Araneomorphae</taxon>
        <taxon>Entelegynae</taxon>
        <taxon>Araneoidea</taxon>
        <taxon>Nephilidae</taxon>
        <taxon>Trichonephila</taxon>
        <taxon>Trichonephila inaurata</taxon>
    </lineage>
</organism>
<keyword evidence="10" id="KW-0040">ANK repeat</keyword>
<evidence type="ECO:0000256" key="3">
    <source>
        <dbReference type="ARBA" id="ARBA00022483"/>
    </source>
</evidence>
<dbReference type="OrthoDB" id="6473386at2759"/>
<evidence type="ECO:0000256" key="1">
    <source>
        <dbReference type="ARBA" id="ARBA00004175"/>
    </source>
</evidence>
<name>A0A8X7CGP4_9ARAC</name>